<dbReference type="InterPro" id="IPR001093">
    <property type="entry name" value="IMP_DH_GMPRt"/>
</dbReference>
<dbReference type="InterPro" id="IPR005990">
    <property type="entry name" value="IMP_DH"/>
</dbReference>
<proteinExistence type="inferred from homology"/>
<evidence type="ECO:0000256" key="1">
    <source>
        <dbReference type="ARBA" id="ARBA00005502"/>
    </source>
</evidence>
<feature type="domain" description="IMP dehydrogenase/GMP reductase" evidence="2">
    <location>
        <begin position="1"/>
        <end position="88"/>
    </location>
</feature>
<reference evidence="3" key="1">
    <citation type="journal article" date="2014" name="Front. Microbiol.">
        <title>High frequency of phylogenetically diverse reductive dehalogenase-homologous genes in deep subseafloor sedimentary metagenomes.</title>
        <authorList>
            <person name="Kawai M."/>
            <person name="Futagami T."/>
            <person name="Toyoda A."/>
            <person name="Takaki Y."/>
            <person name="Nishi S."/>
            <person name="Hori S."/>
            <person name="Arai W."/>
            <person name="Tsubouchi T."/>
            <person name="Morono Y."/>
            <person name="Uchiyama I."/>
            <person name="Ito T."/>
            <person name="Fujiyama A."/>
            <person name="Inagaki F."/>
            <person name="Takami H."/>
        </authorList>
    </citation>
    <scope>NUCLEOTIDE SEQUENCE</scope>
    <source>
        <strain evidence="3">Expedition CK06-06</strain>
    </source>
</reference>
<dbReference type="GO" id="GO:0006183">
    <property type="term" value="P:GTP biosynthetic process"/>
    <property type="evidence" value="ECO:0007669"/>
    <property type="project" value="TreeGrafter"/>
</dbReference>
<dbReference type="Pfam" id="PF00478">
    <property type="entry name" value="IMPDH"/>
    <property type="match status" value="1"/>
</dbReference>
<name>X1TL94_9ZZZZ</name>
<comment type="similarity">
    <text evidence="1">Belongs to the IMPDH/GMPR family.</text>
</comment>
<sequence length="93" mass="9876">GMASFGAKLGREVNENNNTKLKNVEGFVPEGIEAMVPFKGSVCEIIHQLLGGLRSGMSYCGATSMEALHEKAQFVRITSAGVRESGAHDVIPV</sequence>
<dbReference type="EMBL" id="BARW01025211">
    <property type="protein sequence ID" value="GAJ06088.1"/>
    <property type="molecule type" value="Genomic_DNA"/>
</dbReference>
<dbReference type="SMART" id="SM01240">
    <property type="entry name" value="IMPDH"/>
    <property type="match status" value="1"/>
</dbReference>
<gene>
    <name evidence="3" type="ORF">S12H4_41372</name>
</gene>
<dbReference type="Gene3D" id="3.20.20.70">
    <property type="entry name" value="Aldolase class I"/>
    <property type="match status" value="1"/>
</dbReference>
<accession>X1TL94</accession>
<dbReference type="SUPFAM" id="SSF51412">
    <property type="entry name" value="Inosine monophosphate dehydrogenase (IMPDH)"/>
    <property type="match status" value="1"/>
</dbReference>
<dbReference type="PANTHER" id="PTHR11911:SF111">
    <property type="entry name" value="INOSINE-5'-MONOPHOSPHATE DEHYDROGENASE"/>
    <property type="match status" value="1"/>
</dbReference>
<evidence type="ECO:0000313" key="3">
    <source>
        <dbReference type="EMBL" id="GAJ06088.1"/>
    </source>
</evidence>
<feature type="non-terminal residue" evidence="3">
    <location>
        <position position="1"/>
    </location>
</feature>
<dbReference type="AlphaFoldDB" id="X1TL94"/>
<dbReference type="InterPro" id="IPR013785">
    <property type="entry name" value="Aldolase_TIM"/>
</dbReference>
<evidence type="ECO:0000259" key="2">
    <source>
        <dbReference type="Pfam" id="PF00478"/>
    </source>
</evidence>
<dbReference type="GO" id="GO:0003938">
    <property type="term" value="F:IMP dehydrogenase activity"/>
    <property type="evidence" value="ECO:0007669"/>
    <property type="project" value="InterPro"/>
</dbReference>
<protein>
    <recommendedName>
        <fullName evidence="2">IMP dehydrogenase/GMP reductase domain-containing protein</fullName>
    </recommendedName>
</protein>
<comment type="caution">
    <text evidence="3">The sequence shown here is derived from an EMBL/GenBank/DDBJ whole genome shotgun (WGS) entry which is preliminary data.</text>
</comment>
<dbReference type="PANTHER" id="PTHR11911">
    <property type="entry name" value="INOSINE-5-MONOPHOSPHATE DEHYDROGENASE RELATED"/>
    <property type="match status" value="1"/>
</dbReference>
<organism evidence="3">
    <name type="scientific">marine sediment metagenome</name>
    <dbReference type="NCBI Taxonomy" id="412755"/>
    <lineage>
        <taxon>unclassified sequences</taxon>
        <taxon>metagenomes</taxon>
        <taxon>ecological metagenomes</taxon>
    </lineage>
</organism>